<evidence type="ECO:0008006" key="3">
    <source>
        <dbReference type="Google" id="ProtNLM"/>
    </source>
</evidence>
<name>A0A9R1UPZ0_LACSA</name>
<protein>
    <recommendedName>
        <fullName evidence="3">Reverse transcriptase Ty1/copia-type domain-containing protein</fullName>
    </recommendedName>
</protein>
<keyword evidence="2" id="KW-1185">Reference proteome</keyword>
<evidence type="ECO:0000313" key="1">
    <source>
        <dbReference type="EMBL" id="KAJ0191007.1"/>
    </source>
</evidence>
<organism evidence="1 2">
    <name type="scientific">Lactuca sativa</name>
    <name type="common">Garden lettuce</name>
    <dbReference type="NCBI Taxonomy" id="4236"/>
    <lineage>
        <taxon>Eukaryota</taxon>
        <taxon>Viridiplantae</taxon>
        <taxon>Streptophyta</taxon>
        <taxon>Embryophyta</taxon>
        <taxon>Tracheophyta</taxon>
        <taxon>Spermatophyta</taxon>
        <taxon>Magnoliopsida</taxon>
        <taxon>eudicotyledons</taxon>
        <taxon>Gunneridae</taxon>
        <taxon>Pentapetalae</taxon>
        <taxon>asterids</taxon>
        <taxon>campanulids</taxon>
        <taxon>Asterales</taxon>
        <taxon>Asteraceae</taxon>
        <taxon>Cichorioideae</taxon>
        <taxon>Cichorieae</taxon>
        <taxon>Lactucinae</taxon>
        <taxon>Lactuca</taxon>
    </lineage>
</organism>
<dbReference type="Proteomes" id="UP000235145">
    <property type="component" value="Unassembled WGS sequence"/>
</dbReference>
<comment type="caution">
    <text evidence="1">The sequence shown here is derived from an EMBL/GenBank/DDBJ whole genome shotgun (WGS) entry which is preliminary data.</text>
</comment>
<dbReference type="EMBL" id="NBSK02000008">
    <property type="protein sequence ID" value="KAJ0191007.1"/>
    <property type="molecule type" value="Genomic_DNA"/>
</dbReference>
<accession>A0A9R1UPZ0</accession>
<dbReference type="AlphaFoldDB" id="A0A9R1UPZ0"/>
<sequence length="160" mass="18795">MWTQLEGVDFHDTFAPVAKRVTIQTLLAIATKKDWIVQKLYANTCRCVTVCIYEKGKMFLVVLIYIDDVIITGYDSKRMQETKVYLDKNFSIKYLGRWNDEMQTNLFPNRKNLQLDKCADSPQIEASHFRRLVGHLLYLQATRSDTTHDVYQEFKSQQTE</sequence>
<reference evidence="1 2" key="1">
    <citation type="journal article" date="2017" name="Nat. Commun.">
        <title>Genome assembly with in vitro proximity ligation data and whole-genome triplication in lettuce.</title>
        <authorList>
            <person name="Reyes-Chin-Wo S."/>
            <person name="Wang Z."/>
            <person name="Yang X."/>
            <person name="Kozik A."/>
            <person name="Arikit S."/>
            <person name="Song C."/>
            <person name="Xia L."/>
            <person name="Froenicke L."/>
            <person name="Lavelle D.O."/>
            <person name="Truco M.J."/>
            <person name="Xia R."/>
            <person name="Zhu S."/>
            <person name="Xu C."/>
            <person name="Xu H."/>
            <person name="Xu X."/>
            <person name="Cox K."/>
            <person name="Korf I."/>
            <person name="Meyers B.C."/>
            <person name="Michelmore R.W."/>
        </authorList>
    </citation>
    <scope>NUCLEOTIDE SEQUENCE [LARGE SCALE GENOMIC DNA]</scope>
    <source>
        <strain evidence="2">cv. Salinas</strain>
        <tissue evidence="1">Seedlings</tissue>
    </source>
</reference>
<proteinExistence type="predicted"/>
<evidence type="ECO:0000313" key="2">
    <source>
        <dbReference type="Proteomes" id="UP000235145"/>
    </source>
</evidence>
<gene>
    <name evidence="1" type="ORF">LSAT_V11C800443570</name>
</gene>